<dbReference type="AlphaFoldDB" id="O64386"/>
<organism evidence="1">
    <name type="scientific">Solanum tuberosum</name>
    <name type="common">Potato</name>
    <dbReference type="NCBI Taxonomy" id="4113"/>
    <lineage>
        <taxon>Eukaryota</taxon>
        <taxon>Viridiplantae</taxon>
        <taxon>Streptophyta</taxon>
        <taxon>Embryophyta</taxon>
        <taxon>Tracheophyta</taxon>
        <taxon>Spermatophyta</taxon>
        <taxon>Magnoliopsida</taxon>
        <taxon>eudicotyledons</taxon>
        <taxon>Gunneridae</taxon>
        <taxon>Pentapetalae</taxon>
        <taxon>asterids</taxon>
        <taxon>lamiids</taxon>
        <taxon>Solanales</taxon>
        <taxon>Solanaceae</taxon>
        <taxon>Solanoideae</taxon>
        <taxon>Solaneae</taxon>
        <taxon>Solanum</taxon>
    </lineage>
</organism>
<dbReference type="GO" id="GO:0003964">
    <property type="term" value="F:RNA-directed DNA polymerase activity"/>
    <property type="evidence" value="ECO:0007669"/>
    <property type="project" value="UniProtKB-KW"/>
</dbReference>
<sequence length="43" mass="4996">QWYEKLASSLCSRGYTHSDSDYSLFLKRKGDSLVFVAIYVDDM</sequence>
<feature type="non-terminal residue" evidence="1">
    <location>
        <position position="43"/>
    </location>
</feature>
<feature type="non-terminal residue" evidence="1">
    <location>
        <position position="1"/>
    </location>
</feature>
<dbReference type="PIR" id="T07124">
    <property type="entry name" value="T07124"/>
</dbReference>
<keyword evidence="1" id="KW-0695">RNA-directed DNA polymerase</keyword>
<dbReference type="EMBL" id="AJ228807">
    <property type="protein sequence ID" value="CAA13064.1"/>
    <property type="molecule type" value="Genomic_DNA"/>
</dbReference>
<keyword evidence="1" id="KW-0548">Nucleotidyltransferase</keyword>
<reference evidence="1" key="1">
    <citation type="submission" date="1998-04" db="EMBL/GenBank/DDBJ databases">
        <title>Characterization and physical localization of Ty1-copia-like retrotransposons in potato and tomato.</title>
        <authorList>
            <person name="Kuipers A.G.J."/>
            <person name="Garriga-Caldere F."/>
            <person name="Heslop-Harrison J.S."/>
            <person name="Jacobsen E."/>
        </authorList>
    </citation>
    <scope>NUCLEOTIDE SEQUENCE</scope>
    <source>
        <tissue evidence="1">Young leaves</tissue>
    </source>
</reference>
<proteinExistence type="predicted"/>
<keyword evidence="1" id="KW-0808">Transferase</keyword>
<evidence type="ECO:0000313" key="1">
    <source>
        <dbReference type="EMBL" id="CAA13064.1"/>
    </source>
</evidence>
<protein>
    <submittedName>
        <fullName evidence="1">Reverse transcriptase</fullName>
    </submittedName>
</protein>
<accession>O64386</accession>
<name>O64386_SOLTU</name>